<dbReference type="EMBL" id="FNNO01000003">
    <property type="protein sequence ID" value="SDW52713.1"/>
    <property type="molecule type" value="Genomic_DNA"/>
</dbReference>
<evidence type="ECO:0000313" key="1">
    <source>
        <dbReference type="EMBL" id="SDW52713.1"/>
    </source>
</evidence>
<proteinExistence type="predicted"/>
<gene>
    <name evidence="1" type="ORF">SAMN05444410_103198</name>
</gene>
<dbReference type="Proteomes" id="UP000198711">
    <property type="component" value="Unassembled WGS sequence"/>
</dbReference>
<protein>
    <recommendedName>
        <fullName evidence="3">3-isopropylmalate dehydratase</fullName>
    </recommendedName>
</protein>
<evidence type="ECO:0008006" key="3">
    <source>
        <dbReference type="Google" id="ProtNLM"/>
    </source>
</evidence>
<dbReference type="RefSeq" id="WP_092722814.1">
    <property type="nucleotide sequence ID" value="NZ_FNNO01000003.1"/>
</dbReference>
<dbReference type="AlphaFoldDB" id="A0A8X8IEU9"/>
<reference evidence="1 2" key="1">
    <citation type="submission" date="2016-10" db="EMBL/GenBank/DDBJ databases">
        <authorList>
            <person name="Varghese N."/>
            <person name="Submissions S."/>
        </authorList>
    </citation>
    <scope>NUCLEOTIDE SEQUENCE [LARGE SCALE GENOMIC DNA]</scope>
    <source>
        <strain evidence="1 2">DSM 25353</strain>
    </source>
</reference>
<name>A0A8X8IEU9_9BACT</name>
<evidence type="ECO:0000313" key="2">
    <source>
        <dbReference type="Proteomes" id="UP000198711"/>
    </source>
</evidence>
<comment type="caution">
    <text evidence="1">The sequence shown here is derived from an EMBL/GenBank/DDBJ whole genome shotgun (WGS) entry which is preliminary data.</text>
</comment>
<accession>A0A8X8IEU9</accession>
<keyword evidence="2" id="KW-1185">Reference proteome</keyword>
<organism evidence="1 2">
    <name type="scientific">Hydrobacter penzbergensis</name>
    <dbReference type="NCBI Taxonomy" id="1235997"/>
    <lineage>
        <taxon>Bacteria</taxon>
        <taxon>Pseudomonadati</taxon>
        <taxon>Bacteroidota</taxon>
        <taxon>Chitinophagia</taxon>
        <taxon>Chitinophagales</taxon>
        <taxon>Chitinophagaceae</taxon>
        <taxon>Hydrobacter</taxon>
    </lineage>
</organism>
<sequence>MKITDLNGQQIEVTDLTAALEQAKYFKDCHHAPPDPVADKRQQAYWTDIYNKLIVLQSKPVDKRNNKQ</sequence>